<dbReference type="Proteomes" id="UP001187343">
    <property type="component" value="Unassembled WGS sequence"/>
</dbReference>
<evidence type="ECO:0000313" key="3">
    <source>
        <dbReference type="Proteomes" id="UP001187343"/>
    </source>
</evidence>
<organism evidence="2 3">
    <name type="scientific">Cirrhinus molitorella</name>
    <name type="common">mud carp</name>
    <dbReference type="NCBI Taxonomy" id="172907"/>
    <lineage>
        <taxon>Eukaryota</taxon>
        <taxon>Metazoa</taxon>
        <taxon>Chordata</taxon>
        <taxon>Craniata</taxon>
        <taxon>Vertebrata</taxon>
        <taxon>Euteleostomi</taxon>
        <taxon>Actinopterygii</taxon>
        <taxon>Neopterygii</taxon>
        <taxon>Teleostei</taxon>
        <taxon>Ostariophysi</taxon>
        <taxon>Cypriniformes</taxon>
        <taxon>Cyprinidae</taxon>
        <taxon>Labeoninae</taxon>
        <taxon>Labeonini</taxon>
        <taxon>Cirrhinus</taxon>
    </lineage>
</organism>
<protein>
    <submittedName>
        <fullName evidence="2">Uncharacterized protein</fullName>
    </submittedName>
</protein>
<feature type="region of interest" description="Disordered" evidence="1">
    <location>
        <begin position="83"/>
        <end position="110"/>
    </location>
</feature>
<dbReference type="EMBL" id="JAUYZG010000007">
    <property type="protein sequence ID" value="KAK2902707.1"/>
    <property type="molecule type" value="Genomic_DNA"/>
</dbReference>
<accession>A0AA88PWL6</accession>
<keyword evidence="3" id="KW-1185">Reference proteome</keyword>
<evidence type="ECO:0000313" key="2">
    <source>
        <dbReference type="EMBL" id="KAK2902707.1"/>
    </source>
</evidence>
<dbReference type="AlphaFoldDB" id="A0AA88PWL6"/>
<name>A0AA88PWL6_9TELE</name>
<sequence>MSVENREMMVGFTISSDPDDDSSCPSSSLVRDQCCDEEQGSPVREYQRCDALCAGDCFNKDRNTLQSHAMPCLVGKQIFGRPSGPSFLSETGLKKPGSGKTPSGRRGPRPTYLMDVAERIVTEPSRESDLKANAHLSFAPLPSLVRLNQCTSLHEYPVAVNMPVLEATHVLVKPVIGRKSAGRFFLFEAKDKVSVSGERPPGRRGSRSPNHLMVMAKGNINESLCDSDLKSTTHLSLPRLPSFASRPARLDKRTSLLGHPVAVSTKLPVVEPTRVSVKPLAGPQKRGSVAVAGSLVFFQGTFDNEDVKMKRAQPPKEAK</sequence>
<evidence type="ECO:0000256" key="1">
    <source>
        <dbReference type="SAM" id="MobiDB-lite"/>
    </source>
</evidence>
<comment type="caution">
    <text evidence="2">The sequence shown here is derived from an EMBL/GenBank/DDBJ whole genome shotgun (WGS) entry which is preliminary data.</text>
</comment>
<gene>
    <name evidence="2" type="ORF">Q8A67_007420</name>
</gene>
<reference evidence="2" key="1">
    <citation type="submission" date="2023-08" db="EMBL/GenBank/DDBJ databases">
        <title>Chromosome-level Genome Assembly of mud carp (Cirrhinus molitorella).</title>
        <authorList>
            <person name="Liu H."/>
        </authorList>
    </citation>
    <scope>NUCLEOTIDE SEQUENCE</scope>
    <source>
        <strain evidence="2">Prfri</strain>
        <tissue evidence="2">Muscle</tissue>
    </source>
</reference>
<proteinExistence type="predicted"/>